<dbReference type="AlphaFoldDB" id="A0A6S6TE50"/>
<dbReference type="GO" id="GO:0035438">
    <property type="term" value="F:cyclic-di-GMP binding"/>
    <property type="evidence" value="ECO:0007669"/>
    <property type="project" value="InterPro"/>
</dbReference>
<dbReference type="EMBL" id="CACVAY010000083">
    <property type="protein sequence ID" value="CAA6817475.1"/>
    <property type="molecule type" value="Genomic_DNA"/>
</dbReference>
<reference evidence="2" key="1">
    <citation type="submission" date="2020-01" db="EMBL/GenBank/DDBJ databases">
        <authorList>
            <person name="Meier V. D."/>
            <person name="Meier V D."/>
        </authorList>
    </citation>
    <scope>NUCLEOTIDE SEQUENCE</scope>
    <source>
        <strain evidence="2">HLG_WM_MAG_07</strain>
    </source>
</reference>
<feature type="domain" description="PilZ" evidence="1">
    <location>
        <begin position="24"/>
        <end position="113"/>
    </location>
</feature>
<accession>A0A6S6TE50</accession>
<organism evidence="2">
    <name type="scientific">uncultured Thiotrichaceae bacterium</name>
    <dbReference type="NCBI Taxonomy" id="298394"/>
    <lineage>
        <taxon>Bacteria</taxon>
        <taxon>Pseudomonadati</taxon>
        <taxon>Pseudomonadota</taxon>
        <taxon>Gammaproteobacteria</taxon>
        <taxon>Thiotrichales</taxon>
        <taxon>Thiotrichaceae</taxon>
        <taxon>environmental samples</taxon>
    </lineage>
</organism>
<gene>
    <name evidence="2" type="ORF">HELGO_WM17276</name>
</gene>
<proteinExistence type="predicted"/>
<name>A0A6S6TE50_9GAMM</name>
<dbReference type="Gene3D" id="2.40.10.220">
    <property type="entry name" value="predicted glycosyltransferase like domains"/>
    <property type="match status" value="1"/>
</dbReference>
<evidence type="ECO:0000259" key="1">
    <source>
        <dbReference type="Pfam" id="PF07238"/>
    </source>
</evidence>
<dbReference type="Pfam" id="PF07238">
    <property type="entry name" value="PilZ"/>
    <property type="match status" value="1"/>
</dbReference>
<protein>
    <submittedName>
        <fullName evidence="2">Type IV pilus assembly protein PilZ</fullName>
    </submittedName>
</protein>
<dbReference type="InterPro" id="IPR009875">
    <property type="entry name" value="PilZ_domain"/>
</dbReference>
<sequence length="126" mass="13800">MLTELTPLVEPEKPELSDLLQLGIRDKVALHSHYMPFIRDGGIFIPTDREYSFGETIGMVLRFLDRGKKLIITGKVVWIAPHSGNNSSHSAGVGLQFVGAAKADVKGAIDAYLGELAQRPSLHQAY</sequence>
<evidence type="ECO:0000313" key="2">
    <source>
        <dbReference type="EMBL" id="CAA6817475.1"/>
    </source>
</evidence>